<feature type="domain" description="Mannosylglycerate hydrolase MGH1-like glycoside hydrolase" evidence="2">
    <location>
        <begin position="436"/>
        <end position="538"/>
    </location>
</feature>
<dbReference type="Pfam" id="PF22422">
    <property type="entry name" value="MGH1-like_GH"/>
    <property type="match status" value="1"/>
</dbReference>
<reference evidence="3" key="1">
    <citation type="submission" date="2018-06" db="EMBL/GenBank/DDBJ databases">
        <authorList>
            <person name="Zhirakovskaya E."/>
        </authorList>
    </citation>
    <scope>NUCLEOTIDE SEQUENCE</scope>
</reference>
<dbReference type="Pfam" id="PF03200">
    <property type="entry name" value="Glyco_hydro_63"/>
    <property type="match status" value="1"/>
</dbReference>
<gene>
    <name evidence="3" type="ORF">MNBD_PLANCTO03-742</name>
</gene>
<dbReference type="InterPro" id="IPR031335">
    <property type="entry name" value="Glyco_hydro_63_C"/>
</dbReference>
<dbReference type="SUPFAM" id="SSF48208">
    <property type="entry name" value="Six-hairpin glycosidases"/>
    <property type="match status" value="1"/>
</dbReference>
<dbReference type="GO" id="GO:0009311">
    <property type="term" value="P:oligosaccharide metabolic process"/>
    <property type="evidence" value="ECO:0007669"/>
    <property type="project" value="InterPro"/>
</dbReference>
<evidence type="ECO:0000259" key="2">
    <source>
        <dbReference type="Pfam" id="PF22422"/>
    </source>
</evidence>
<name>A0A3B1DUE9_9ZZZZ</name>
<organism evidence="3">
    <name type="scientific">hydrothermal vent metagenome</name>
    <dbReference type="NCBI Taxonomy" id="652676"/>
    <lineage>
        <taxon>unclassified sequences</taxon>
        <taxon>metagenomes</taxon>
        <taxon>ecological metagenomes</taxon>
    </lineage>
</organism>
<proteinExistence type="predicted"/>
<dbReference type="PANTHER" id="PTHR10412:SF10">
    <property type="entry name" value="GLYCOSYL HYDROLASE FAMILY 63 C-TERMINAL DOMAIN-CONTAINING PROTEIN"/>
    <property type="match status" value="1"/>
</dbReference>
<dbReference type="Gene3D" id="1.50.10.10">
    <property type="match status" value="2"/>
</dbReference>
<dbReference type="GO" id="GO:0016874">
    <property type="term" value="F:ligase activity"/>
    <property type="evidence" value="ECO:0007669"/>
    <property type="project" value="UniProtKB-KW"/>
</dbReference>
<dbReference type="GO" id="GO:0004573">
    <property type="term" value="F:Glc3Man9GlcNAc2 oligosaccharide glucosidase activity"/>
    <property type="evidence" value="ECO:0007669"/>
    <property type="project" value="InterPro"/>
</dbReference>
<dbReference type="InterPro" id="IPR054491">
    <property type="entry name" value="MGH1-like_GH"/>
</dbReference>
<evidence type="ECO:0000313" key="3">
    <source>
        <dbReference type="EMBL" id="VAX40493.1"/>
    </source>
</evidence>
<dbReference type="InterPro" id="IPR012341">
    <property type="entry name" value="6hp_glycosidase-like_sf"/>
</dbReference>
<protein>
    <submittedName>
        <fullName evidence="3">Acyl-coenzyme A synthetases/AMP-(Fatty) acid ligases</fullName>
    </submittedName>
</protein>
<feature type="domain" description="Glycosyl hydrolase family 63 C-terminal" evidence="1">
    <location>
        <begin position="701"/>
        <end position="797"/>
    </location>
</feature>
<dbReference type="AlphaFoldDB" id="A0A3B1DUE9"/>
<dbReference type="EMBL" id="UOGK01000401">
    <property type="protein sequence ID" value="VAX40493.1"/>
    <property type="molecule type" value="Genomic_DNA"/>
</dbReference>
<accession>A0A3B1DUE9</accession>
<dbReference type="InterPro" id="IPR004888">
    <property type="entry name" value="Glycoside_hydrolase_63"/>
</dbReference>
<dbReference type="InterPro" id="IPR008928">
    <property type="entry name" value="6-hairpin_glycosidase_sf"/>
</dbReference>
<keyword evidence="3" id="KW-0436">Ligase</keyword>
<dbReference type="PANTHER" id="PTHR10412">
    <property type="entry name" value="MANNOSYL-OLIGOSACCHARIDE GLUCOSIDASE"/>
    <property type="match status" value="1"/>
</dbReference>
<feature type="non-terminal residue" evidence="3">
    <location>
        <position position="811"/>
    </location>
</feature>
<sequence>MTDDGPQHAESARLAADAAREANWKRWGPYLPERQWGTVREDYSDHGNCWDYFPHEHARSRAYRWGDDGLLGWCDRRCRLCFAVALWNGKDQILKERLFGLTNAEGNHGEDVKEVYFYLDATPTHSYAKALYRYPHAAFPYDDLVEENRCRGKGKPEYELTDTGVFDEDRFFDVTIEYAKASPNDTLIQITAHNRGPEAAELHLLPTVWFRNTWSWGNAHEEGDPKPRLWLEHPGRVVCEHPSLGKYYAEIGPSPDGSRPEMLVTNNETNFERIFGFASETPYVKDAFHRFVIEGERSAINPARHGTKAAAWHRMTIGGGESATIRLRLRAAEDAERNGELGTSFDDILVARRQEADEFYDARIVGPQTPEQRMISRQAFAGLLWTKQFYHYIVSDWLAGDPNQPEPPPSRALGRNHDWKHVYTRDILSMPDKWEYPWFAAWDLAFHMVPMARVDPEFAKQQLVLMLREWYMHPNGQMPAYEFAFSDVNPPVHAWACWRVYQRELAEGQPDRLFLSRTFHKLVINFTWWVNRKDPHGENIFSGGFLGLDNIGVFDRSQPLPMEGKLEQADATAWMAFFCGTMLSMSLELALENPAYEDMASKFFEHFINITDAMNTLGGTGLWDEQDGFYYDRIRVGDEGMPMRIRSLVGILPLIACEILEEQAINKLPGFAKRMNWFLDNRADLARHISYMEVDGRPDHAYRLLAIPSRERLVRVLGYMLDEAEFLSPFGIRSLSKIHEHEPFILKVDEQEFRVEYAPGESPTQMFGGNSNWRGPVWFPINYMIVKALERYHRFYGDDLLIECPTGSGNR</sequence>
<evidence type="ECO:0000259" key="1">
    <source>
        <dbReference type="Pfam" id="PF03200"/>
    </source>
</evidence>